<dbReference type="GO" id="GO:0008408">
    <property type="term" value="F:3'-5' exonuclease activity"/>
    <property type="evidence" value="ECO:0007669"/>
    <property type="project" value="InterPro"/>
</dbReference>
<dbReference type="Pfam" id="PF01612">
    <property type="entry name" value="DNA_pol_A_exo1"/>
    <property type="match status" value="1"/>
</dbReference>
<protein>
    <recommendedName>
        <fullName evidence="2">3'-5' exonuclease domain-containing protein</fullName>
    </recommendedName>
</protein>
<dbReference type="InterPro" id="IPR012337">
    <property type="entry name" value="RNaseH-like_sf"/>
</dbReference>
<dbReference type="GO" id="GO:0003676">
    <property type="term" value="F:nucleic acid binding"/>
    <property type="evidence" value="ECO:0007669"/>
    <property type="project" value="InterPro"/>
</dbReference>
<dbReference type="GO" id="GO:0006139">
    <property type="term" value="P:nucleobase-containing compound metabolic process"/>
    <property type="evidence" value="ECO:0007669"/>
    <property type="project" value="InterPro"/>
</dbReference>
<dbReference type="Proteomes" id="UP000236161">
    <property type="component" value="Unassembled WGS sequence"/>
</dbReference>
<dbReference type="InterPro" id="IPR002562">
    <property type="entry name" value="3'-5'_exonuclease_dom"/>
</dbReference>
<dbReference type="SUPFAM" id="SSF53098">
    <property type="entry name" value="Ribonuclease H-like"/>
    <property type="match status" value="1"/>
</dbReference>
<organism evidence="3 4">
    <name type="scientific">Apostasia shenzhenica</name>
    <dbReference type="NCBI Taxonomy" id="1088818"/>
    <lineage>
        <taxon>Eukaryota</taxon>
        <taxon>Viridiplantae</taxon>
        <taxon>Streptophyta</taxon>
        <taxon>Embryophyta</taxon>
        <taxon>Tracheophyta</taxon>
        <taxon>Spermatophyta</taxon>
        <taxon>Magnoliopsida</taxon>
        <taxon>Liliopsida</taxon>
        <taxon>Asparagales</taxon>
        <taxon>Orchidaceae</taxon>
        <taxon>Apostasioideae</taxon>
        <taxon>Apostasia</taxon>
    </lineage>
</organism>
<dbReference type="OrthoDB" id="26838at2759"/>
<dbReference type="Gene3D" id="3.30.420.10">
    <property type="entry name" value="Ribonuclease H-like superfamily/Ribonuclease H"/>
    <property type="match status" value="1"/>
</dbReference>
<dbReference type="EMBL" id="KZ451908">
    <property type="protein sequence ID" value="PKA63462.1"/>
    <property type="molecule type" value="Genomic_DNA"/>
</dbReference>
<accession>A0A2I0B6Q6</accession>
<dbReference type="AlphaFoldDB" id="A0A2I0B6Q6"/>
<dbReference type="PANTHER" id="PTHR46814">
    <property type="entry name" value="EGALITARIAN, ISOFORM B"/>
    <property type="match status" value="1"/>
</dbReference>
<proteinExistence type="predicted"/>
<keyword evidence="4" id="KW-1185">Reference proteome</keyword>
<dbReference type="STRING" id="1088818.A0A2I0B6Q6"/>
<gene>
    <name evidence="3" type="ORF">AXF42_Ash005357</name>
</gene>
<sequence length="339" mass="37736">MASDAPSPLLRTRIPTPGEPLPDENSEGPLAPIHVVKHASELPSGFLNPSFGSPLVIGLDCEGIELCRHGAICVIQLLVNLIASSALLISVTLTALVNNLIPIAPRKTPWWSRGTAIAPLAFPDAIYLVDAIEGGEALVQACKGSLESNFITKVIHDCKRDSEALYFQYGIKLHNVVDTQIAYSLIEEQEGRNRSPNDYISLVSLLADTRYCGTFSQMLSKFASCSGVEVDFQSGVAYPEKEKIRCLLRQDRNFWTYRPLSEQMIRTAADDVRFLLYIYHKMMEKLNKRSRWHLAIRGCLYCRCFCLSGNSHADWPALPRFPCSHVSMQLIFTTNSTAN</sequence>
<evidence type="ECO:0000259" key="2">
    <source>
        <dbReference type="SMART" id="SM00474"/>
    </source>
</evidence>
<evidence type="ECO:0000313" key="4">
    <source>
        <dbReference type="Proteomes" id="UP000236161"/>
    </source>
</evidence>
<reference evidence="3 4" key="1">
    <citation type="journal article" date="2017" name="Nature">
        <title>The Apostasia genome and the evolution of orchids.</title>
        <authorList>
            <person name="Zhang G.Q."/>
            <person name="Liu K.W."/>
            <person name="Li Z."/>
            <person name="Lohaus R."/>
            <person name="Hsiao Y.Y."/>
            <person name="Niu S.C."/>
            <person name="Wang J.Y."/>
            <person name="Lin Y.C."/>
            <person name="Xu Q."/>
            <person name="Chen L.J."/>
            <person name="Yoshida K."/>
            <person name="Fujiwara S."/>
            <person name="Wang Z.W."/>
            <person name="Zhang Y.Q."/>
            <person name="Mitsuda N."/>
            <person name="Wang M."/>
            <person name="Liu G.H."/>
            <person name="Pecoraro L."/>
            <person name="Huang H.X."/>
            <person name="Xiao X.J."/>
            <person name="Lin M."/>
            <person name="Wu X.Y."/>
            <person name="Wu W.L."/>
            <person name="Chen Y.Y."/>
            <person name="Chang S.B."/>
            <person name="Sakamoto S."/>
            <person name="Ohme-Takagi M."/>
            <person name="Yagi M."/>
            <person name="Zeng S.J."/>
            <person name="Shen C.Y."/>
            <person name="Yeh C.M."/>
            <person name="Luo Y.B."/>
            <person name="Tsai W.C."/>
            <person name="Van de Peer Y."/>
            <person name="Liu Z.J."/>
        </authorList>
    </citation>
    <scope>NUCLEOTIDE SEQUENCE [LARGE SCALE GENOMIC DNA]</scope>
    <source>
        <strain evidence="4">cv. Shenzhen</strain>
        <tissue evidence="3">Stem</tissue>
    </source>
</reference>
<name>A0A2I0B6Q6_9ASPA</name>
<evidence type="ECO:0000313" key="3">
    <source>
        <dbReference type="EMBL" id="PKA63462.1"/>
    </source>
</evidence>
<feature type="domain" description="3'-5' exonuclease" evidence="2">
    <location>
        <begin position="79"/>
        <end position="287"/>
    </location>
</feature>
<dbReference type="InterPro" id="IPR036397">
    <property type="entry name" value="RNaseH_sf"/>
</dbReference>
<dbReference type="CDD" id="cd06148">
    <property type="entry name" value="Egl_like_exo"/>
    <property type="match status" value="1"/>
</dbReference>
<dbReference type="SMART" id="SM00474">
    <property type="entry name" value="35EXOc"/>
    <property type="match status" value="1"/>
</dbReference>
<evidence type="ECO:0000256" key="1">
    <source>
        <dbReference type="SAM" id="MobiDB-lite"/>
    </source>
</evidence>
<dbReference type="PANTHER" id="PTHR46814:SF1">
    <property type="entry name" value="EGALITARIAN, ISOFORM B"/>
    <property type="match status" value="1"/>
</dbReference>
<feature type="region of interest" description="Disordered" evidence="1">
    <location>
        <begin position="1"/>
        <end position="27"/>
    </location>
</feature>